<dbReference type="GO" id="GO:0043531">
    <property type="term" value="F:ADP binding"/>
    <property type="evidence" value="ECO:0007669"/>
    <property type="project" value="InterPro"/>
</dbReference>
<dbReference type="PRINTS" id="PR00364">
    <property type="entry name" value="DISEASERSIST"/>
</dbReference>
<evidence type="ECO:0000256" key="2">
    <source>
        <dbReference type="ARBA" id="ARBA00022737"/>
    </source>
</evidence>
<evidence type="ECO:0000259" key="4">
    <source>
        <dbReference type="Pfam" id="PF00931"/>
    </source>
</evidence>
<evidence type="ECO:0000259" key="5">
    <source>
        <dbReference type="Pfam" id="PF23598"/>
    </source>
</evidence>
<accession>A0AAD4J8R2</accession>
<evidence type="ECO:0008006" key="8">
    <source>
        <dbReference type="Google" id="ProtNLM"/>
    </source>
</evidence>
<protein>
    <recommendedName>
        <fullName evidence="8">NB-ARC domain-containing protein</fullName>
    </recommendedName>
</protein>
<dbReference type="SUPFAM" id="SSF52540">
    <property type="entry name" value="P-loop containing nucleoside triphosphate hydrolases"/>
    <property type="match status" value="1"/>
</dbReference>
<dbReference type="InterPro" id="IPR002182">
    <property type="entry name" value="NB-ARC"/>
</dbReference>
<dbReference type="InterPro" id="IPR032675">
    <property type="entry name" value="LRR_dom_sf"/>
</dbReference>
<evidence type="ECO:0000313" key="6">
    <source>
        <dbReference type="EMBL" id="KAH6828921.1"/>
    </source>
</evidence>
<dbReference type="GO" id="GO:0005737">
    <property type="term" value="C:cytoplasm"/>
    <property type="evidence" value="ECO:0007669"/>
    <property type="project" value="UniProtKB-SubCell"/>
</dbReference>
<dbReference type="Proteomes" id="UP001190926">
    <property type="component" value="Unassembled WGS sequence"/>
</dbReference>
<dbReference type="EMBL" id="SDAM02000119">
    <property type="protein sequence ID" value="KAH6828921.1"/>
    <property type="molecule type" value="Genomic_DNA"/>
</dbReference>
<dbReference type="AlphaFoldDB" id="A0AAD4J8R2"/>
<keyword evidence="3" id="KW-0611">Plant defense</keyword>
<dbReference type="GO" id="GO:0098542">
    <property type="term" value="P:defense response to other organism"/>
    <property type="evidence" value="ECO:0007669"/>
    <property type="project" value="TreeGrafter"/>
</dbReference>
<organism evidence="6 7">
    <name type="scientific">Perilla frutescens var. hirtella</name>
    <name type="common">Perilla citriodora</name>
    <name type="synonym">Perilla setoyensis</name>
    <dbReference type="NCBI Taxonomy" id="608512"/>
    <lineage>
        <taxon>Eukaryota</taxon>
        <taxon>Viridiplantae</taxon>
        <taxon>Streptophyta</taxon>
        <taxon>Embryophyta</taxon>
        <taxon>Tracheophyta</taxon>
        <taxon>Spermatophyta</taxon>
        <taxon>Magnoliopsida</taxon>
        <taxon>eudicotyledons</taxon>
        <taxon>Gunneridae</taxon>
        <taxon>Pentapetalae</taxon>
        <taxon>asterids</taxon>
        <taxon>lamiids</taxon>
        <taxon>Lamiales</taxon>
        <taxon>Lamiaceae</taxon>
        <taxon>Nepetoideae</taxon>
        <taxon>Elsholtzieae</taxon>
        <taxon>Perilla</taxon>
    </lineage>
</organism>
<dbReference type="InterPro" id="IPR027417">
    <property type="entry name" value="P-loop_NTPase"/>
</dbReference>
<reference evidence="6 7" key="1">
    <citation type="journal article" date="2021" name="Nat. Commun.">
        <title>Incipient diploidization of the medicinal plant Perilla within 10,000 years.</title>
        <authorList>
            <person name="Zhang Y."/>
            <person name="Shen Q."/>
            <person name="Leng L."/>
            <person name="Zhang D."/>
            <person name="Chen S."/>
            <person name="Shi Y."/>
            <person name="Ning Z."/>
            <person name="Chen S."/>
        </authorList>
    </citation>
    <scope>NUCLEOTIDE SEQUENCE [LARGE SCALE GENOMIC DNA]</scope>
    <source>
        <strain evidence="7">cv. PC099</strain>
    </source>
</reference>
<dbReference type="InterPro" id="IPR044974">
    <property type="entry name" value="Disease_R_plants"/>
</dbReference>
<dbReference type="PANTHER" id="PTHR23155:SF1152">
    <property type="entry name" value="AAA+ ATPASE DOMAIN-CONTAINING PROTEIN"/>
    <property type="match status" value="1"/>
</dbReference>
<dbReference type="PANTHER" id="PTHR23155">
    <property type="entry name" value="DISEASE RESISTANCE PROTEIN RP"/>
    <property type="match status" value="1"/>
</dbReference>
<feature type="domain" description="Disease resistance R13L4/SHOC-2-like LRR" evidence="5">
    <location>
        <begin position="416"/>
        <end position="712"/>
    </location>
</feature>
<dbReference type="InterPro" id="IPR055414">
    <property type="entry name" value="LRR_R13L4/SHOC2-like"/>
</dbReference>
<dbReference type="InterPro" id="IPR042197">
    <property type="entry name" value="Apaf_helical"/>
</dbReference>
<feature type="domain" description="NB-ARC" evidence="4">
    <location>
        <begin position="8"/>
        <end position="200"/>
    </location>
</feature>
<keyword evidence="2" id="KW-0677">Repeat</keyword>
<dbReference type="Gene3D" id="3.80.10.10">
    <property type="entry name" value="Ribonuclease Inhibitor"/>
    <property type="match status" value="1"/>
</dbReference>
<keyword evidence="1" id="KW-0433">Leucine-rich repeat</keyword>
<dbReference type="SUPFAM" id="SSF52058">
    <property type="entry name" value="L domain-like"/>
    <property type="match status" value="1"/>
</dbReference>
<gene>
    <name evidence="6" type="ORF">C2S53_013488</name>
</gene>
<dbReference type="Gene3D" id="1.10.8.430">
    <property type="entry name" value="Helical domain of apoptotic protease-activating factors"/>
    <property type="match status" value="1"/>
</dbReference>
<evidence type="ECO:0000256" key="1">
    <source>
        <dbReference type="ARBA" id="ARBA00022614"/>
    </source>
</evidence>
<keyword evidence="7" id="KW-1185">Reference proteome</keyword>
<dbReference type="Pfam" id="PF00931">
    <property type="entry name" value="NB-ARC"/>
    <property type="match status" value="1"/>
</dbReference>
<dbReference type="Gene3D" id="3.40.50.300">
    <property type="entry name" value="P-loop containing nucleotide triphosphate hydrolases"/>
    <property type="match status" value="1"/>
</dbReference>
<comment type="caution">
    <text evidence="6">The sequence shown here is derived from an EMBL/GenBank/DDBJ whole genome shotgun (WGS) entry which is preliminary data.</text>
</comment>
<evidence type="ECO:0000313" key="7">
    <source>
        <dbReference type="Proteomes" id="UP001190926"/>
    </source>
</evidence>
<proteinExistence type="predicted"/>
<name>A0AAD4J8R2_PERFH</name>
<dbReference type="Pfam" id="PF23598">
    <property type="entry name" value="LRR_14"/>
    <property type="match status" value="1"/>
</dbReference>
<sequence length="751" mass="87092">MVGFSSLFERVKMDLMERYGDIFLFKLVGMPGSGKTTLAQNLFEDPAIVRWFDYRVWITVGRRYKLNEIERQVLAQLNPQIDEIIPQAGDKGKHKHLNRVLRWADRRLVKMIIRKYLSGGKRFLIVLDNIWDTEVIDYFKTLLQVESDVVIQILLTTNQDKIAQQADRIIRLPNIIYTYMMEPLNEKESEELLRIEVFGEEVEDFPPRLEKPAKKIAKNCKGLPLMIVMVADLLSKANKNDDPEFWSEVAENPYSDVMMEAHNQISKVLFPAYDCFPQSTKMFYLYMAAFPQDYNVPASKLINILTVEGFLKPKTLHNFFHWRGNLAFMASTTVLISQKKSTDYQVIKTLRLNSSWSYLFNKESCKDKFLLLLNSGVVDALEQHMKGQRRLCLNANFVLNFKEVYNSVKFDCASTMRSLLCFGPYHPYSMPLDFDFKLLRVLDALKVRFYSFPAEILELVLLQYLALTYNGELPISISKLFNLQFLIIHPHVSIKYRGVTSYVPVQIWDMQELKHIEILGNNLPNDPNSASSLQKLYTLLGVNICSCTSKVLERLPYIRKLGIQIELTPSGDDDHDLNFGCIWKLKYLEVLKCSSIVHPEVKYGCVAPQKPLSMFPSSLRKLHLSGLGYPWKYMKAIGEIPNLHVLKLRCYAFKGPKWETENKSFLHLKYLVIEDTDLVQWKLRYGTFPELRKLRMKHCYKLHKFDWPCDLGSGRIELVDCNPLAVTCAKQLKFIHPSLQVNASFDGKELN</sequence>
<evidence type="ECO:0000256" key="3">
    <source>
        <dbReference type="ARBA" id="ARBA00022821"/>
    </source>
</evidence>